<dbReference type="Proteomes" id="UP000441717">
    <property type="component" value="Unassembled WGS sequence"/>
</dbReference>
<evidence type="ECO:0000256" key="4">
    <source>
        <dbReference type="ARBA" id="ARBA00011062"/>
    </source>
</evidence>
<proteinExistence type="inferred from homology"/>
<dbReference type="GO" id="GO:0005737">
    <property type="term" value="C:cytoplasm"/>
    <property type="evidence" value="ECO:0007669"/>
    <property type="project" value="UniProtKB-SubCell"/>
</dbReference>
<dbReference type="EMBL" id="WHYR01000047">
    <property type="protein sequence ID" value="MQL53376.1"/>
    <property type="molecule type" value="Genomic_DNA"/>
</dbReference>
<dbReference type="Pfam" id="PF01975">
    <property type="entry name" value="SurE"/>
    <property type="match status" value="1"/>
</dbReference>
<dbReference type="GO" id="GO:0000166">
    <property type="term" value="F:nucleotide binding"/>
    <property type="evidence" value="ECO:0007669"/>
    <property type="project" value="UniProtKB-KW"/>
</dbReference>
<dbReference type="NCBIfam" id="NF001490">
    <property type="entry name" value="PRK00346.1-4"/>
    <property type="match status" value="1"/>
</dbReference>
<dbReference type="PANTHER" id="PTHR30457:SF12">
    <property type="entry name" value="5'_3'-NUCLEOTIDASE SURE"/>
    <property type="match status" value="1"/>
</dbReference>
<gene>
    <name evidence="9 11" type="primary">surE</name>
    <name evidence="11" type="ORF">GFC01_14135</name>
</gene>
<evidence type="ECO:0000256" key="3">
    <source>
        <dbReference type="ARBA" id="ARBA00004496"/>
    </source>
</evidence>
<keyword evidence="5 9" id="KW-0963">Cytoplasm</keyword>
<dbReference type="PANTHER" id="PTHR30457">
    <property type="entry name" value="5'-NUCLEOTIDASE SURE"/>
    <property type="match status" value="1"/>
</dbReference>
<evidence type="ECO:0000256" key="8">
    <source>
        <dbReference type="ARBA" id="ARBA00022801"/>
    </source>
</evidence>
<reference evidence="11 12" key="1">
    <citation type="submission" date="2019-10" db="EMBL/GenBank/DDBJ databases">
        <title>Comparative genomics of sulfur disproportionating microorganisms.</title>
        <authorList>
            <person name="Ward L.M."/>
            <person name="Bertran E."/>
            <person name="Johnston D."/>
        </authorList>
    </citation>
    <scope>NUCLEOTIDE SEQUENCE [LARGE SCALE GENOMIC DNA]</scope>
    <source>
        <strain evidence="11 12">DSM 14055</strain>
    </source>
</reference>
<dbReference type="FunFam" id="3.40.1210.10:FF:000001">
    <property type="entry name" value="5'/3'-nucleotidase SurE"/>
    <property type="match status" value="1"/>
</dbReference>
<dbReference type="InterPro" id="IPR030048">
    <property type="entry name" value="SurE"/>
</dbReference>
<evidence type="ECO:0000256" key="9">
    <source>
        <dbReference type="HAMAP-Rule" id="MF_00060"/>
    </source>
</evidence>
<comment type="catalytic activity">
    <reaction evidence="1 9">
        <text>a ribonucleoside 5'-phosphate + H2O = a ribonucleoside + phosphate</text>
        <dbReference type="Rhea" id="RHEA:12484"/>
        <dbReference type="ChEBI" id="CHEBI:15377"/>
        <dbReference type="ChEBI" id="CHEBI:18254"/>
        <dbReference type="ChEBI" id="CHEBI:43474"/>
        <dbReference type="ChEBI" id="CHEBI:58043"/>
        <dbReference type="EC" id="3.1.3.5"/>
    </reaction>
</comment>
<evidence type="ECO:0000259" key="10">
    <source>
        <dbReference type="Pfam" id="PF01975"/>
    </source>
</evidence>
<dbReference type="RefSeq" id="WP_152947849.1">
    <property type="nucleotide sequence ID" value="NZ_WHYR01000047.1"/>
</dbReference>
<dbReference type="AlphaFoldDB" id="A0A6N7ITD3"/>
<dbReference type="OrthoDB" id="9780815at2"/>
<keyword evidence="8 9" id="KW-0378">Hydrolase</keyword>
<feature type="binding site" evidence="9">
    <location>
        <position position="96"/>
    </location>
    <ligand>
        <name>a divalent metal cation</name>
        <dbReference type="ChEBI" id="CHEBI:60240"/>
    </ligand>
</feature>
<keyword evidence="7 9" id="KW-0547">Nucleotide-binding</keyword>
<dbReference type="InterPro" id="IPR036523">
    <property type="entry name" value="SurE-like_sf"/>
</dbReference>
<dbReference type="GO" id="GO:0008254">
    <property type="term" value="F:3'-nucleotidase activity"/>
    <property type="evidence" value="ECO:0007669"/>
    <property type="project" value="TreeGrafter"/>
</dbReference>
<dbReference type="HAMAP" id="MF_00060">
    <property type="entry name" value="SurE"/>
    <property type="match status" value="1"/>
</dbReference>
<evidence type="ECO:0000256" key="5">
    <source>
        <dbReference type="ARBA" id="ARBA00022490"/>
    </source>
</evidence>
<dbReference type="EC" id="3.1.3.5" evidence="9"/>
<feature type="binding site" evidence="9">
    <location>
        <position position="8"/>
    </location>
    <ligand>
        <name>a divalent metal cation</name>
        <dbReference type="ChEBI" id="CHEBI:60240"/>
    </ligand>
</feature>
<evidence type="ECO:0000313" key="11">
    <source>
        <dbReference type="EMBL" id="MQL53376.1"/>
    </source>
</evidence>
<accession>A0A6N7ITD3</accession>
<evidence type="ECO:0000256" key="2">
    <source>
        <dbReference type="ARBA" id="ARBA00001946"/>
    </source>
</evidence>
<dbReference type="NCBIfam" id="NF001492">
    <property type="entry name" value="PRK00346.2-2"/>
    <property type="match status" value="1"/>
</dbReference>
<feature type="domain" description="Survival protein SurE-like phosphatase/nucleotidase" evidence="10">
    <location>
        <begin position="3"/>
        <end position="185"/>
    </location>
</feature>
<evidence type="ECO:0000256" key="7">
    <source>
        <dbReference type="ARBA" id="ARBA00022741"/>
    </source>
</evidence>
<evidence type="ECO:0000256" key="6">
    <source>
        <dbReference type="ARBA" id="ARBA00022723"/>
    </source>
</evidence>
<comment type="cofactor">
    <cofactor evidence="9">
        <name>a divalent metal cation</name>
        <dbReference type="ChEBI" id="CHEBI:60240"/>
    </cofactor>
    <text evidence="9">Binds 1 divalent metal cation per subunit.</text>
</comment>
<name>A0A6N7ITD3_9FIRM</name>
<dbReference type="GO" id="GO:0008253">
    <property type="term" value="F:5'-nucleotidase activity"/>
    <property type="evidence" value="ECO:0007669"/>
    <property type="project" value="UniProtKB-UniRule"/>
</dbReference>
<comment type="function">
    <text evidence="9">Nucleotidase that shows phosphatase activity on nucleoside 5'-monophosphates.</text>
</comment>
<keyword evidence="6 9" id="KW-0479">Metal-binding</keyword>
<comment type="subcellular location">
    <subcellularLocation>
        <location evidence="3 9">Cytoplasm</location>
    </subcellularLocation>
</comment>
<sequence>MTILISNDDGIHAPGLKALVQCLQDLDEVYVVAPDRERSATGHGITVHRPLRLEPVSLPDLKAKAWAVDGTPADCVKLAVEDLLPGPPTLVVAGINQGANLGTDVLYSGTVSAAIEGVINGCPALAVSLTSYGHHDFSTAAAVARQMVTRILEQGLPRGVLLNINVPAAKPRGTRITRLGHRRYVNIFHKRTDPRGRIYYWMAGEPLDVEENNDDTDVQAIKNNFISITPIQLDLTDYHSLNSLGHLLQLTAVENKSR</sequence>
<dbReference type="InterPro" id="IPR002828">
    <property type="entry name" value="SurE-like_Pase/nucleotidase"/>
</dbReference>
<protein>
    <recommendedName>
        <fullName evidence="9">5'-nucleotidase SurE</fullName>
        <ecNumber evidence="9">3.1.3.5</ecNumber>
    </recommendedName>
    <alternativeName>
        <fullName evidence="9">Nucleoside 5'-monophosphate phosphohydrolase</fullName>
    </alternativeName>
</protein>
<dbReference type="GO" id="GO:0046872">
    <property type="term" value="F:metal ion binding"/>
    <property type="evidence" value="ECO:0007669"/>
    <property type="project" value="UniProtKB-UniRule"/>
</dbReference>
<comment type="cofactor">
    <cofactor evidence="2">
        <name>Mg(2+)</name>
        <dbReference type="ChEBI" id="CHEBI:18420"/>
    </cofactor>
</comment>
<dbReference type="NCBIfam" id="TIGR00087">
    <property type="entry name" value="surE"/>
    <property type="match status" value="1"/>
</dbReference>
<evidence type="ECO:0000313" key="12">
    <source>
        <dbReference type="Proteomes" id="UP000441717"/>
    </source>
</evidence>
<evidence type="ECO:0000256" key="1">
    <source>
        <dbReference type="ARBA" id="ARBA00000815"/>
    </source>
</evidence>
<comment type="similarity">
    <text evidence="4 9">Belongs to the SurE nucleotidase family.</text>
</comment>
<feature type="binding site" evidence="9">
    <location>
        <position position="39"/>
    </location>
    <ligand>
        <name>a divalent metal cation</name>
        <dbReference type="ChEBI" id="CHEBI:60240"/>
    </ligand>
</feature>
<dbReference type="SUPFAM" id="SSF64167">
    <property type="entry name" value="SurE-like"/>
    <property type="match status" value="1"/>
</dbReference>
<organism evidence="11 12">
    <name type="scientific">Desulfofundulus thermobenzoicus</name>
    <dbReference type="NCBI Taxonomy" id="29376"/>
    <lineage>
        <taxon>Bacteria</taxon>
        <taxon>Bacillati</taxon>
        <taxon>Bacillota</taxon>
        <taxon>Clostridia</taxon>
        <taxon>Eubacteriales</taxon>
        <taxon>Peptococcaceae</taxon>
        <taxon>Desulfofundulus</taxon>
    </lineage>
</organism>
<feature type="binding site" evidence="9">
    <location>
        <position position="9"/>
    </location>
    <ligand>
        <name>a divalent metal cation</name>
        <dbReference type="ChEBI" id="CHEBI:60240"/>
    </ligand>
</feature>
<dbReference type="Gene3D" id="3.40.1210.10">
    <property type="entry name" value="Survival protein SurE-like phosphatase/nucleotidase"/>
    <property type="match status" value="1"/>
</dbReference>
<keyword evidence="12" id="KW-1185">Reference proteome</keyword>
<dbReference type="GO" id="GO:0004309">
    <property type="term" value="F:exopolyphosphatase activity"/>
    <property type="evidence" value="ECO:0007669"/>
    <property type="project" value="TreeGrafter"/>
</dbReference>
<comment type="caution">
    <text evidence="11">The sequence shown here is derived from an EMBL/GenBank/DDBJ whole genome shotgun (WGS) entry which is preliminary data.</text>
</comment>